<reference evidence="1" key="1">
    <citation type="journal article" date="2015" name="Nature">
        <title>Complex archaea that bridge the gap between prokaryotes and eukaryotes.</title>
        <authorList>
            <person name="Spang A."/>
            <person name="Saw J.H."/>
            <person name="Jorgensen S.L."/>
            <person name="Zaremba-Niedzwiedzka K."/>
            <person name="Martijn J."/>
            <person name="Lind A.E."/>
            <person name="van Eijk R."/>
            <person name="Schleper C."/>
            <person name="Guy L."/>
            <person name="Ettema T.J."/>
        </authorList>
    </citation>
    <scope>NUCLEOTIDE SEQUENCE</scope>
</reference>
<accession>A0A0F8YWX3</accession>
<dbReference type="AlphaFoldDB" id="A0A0F8YWX3"/>
<proteinExistence type="predicted"/>
<gene>
    <name evidence="1" type="ORF">LCGC14_2768710</name>
</gene>
<dbReference type="EMBL" id="LAZR01051099">
    <property type="protein sequence ID" value="KKK85893.1"/>
    <property type="molecule type" value="Genomic_DNA"/>
</dbReference>
<feature type="non-terminal residue" evidence="1">
    <location>
        <position position="1"/>
    </location>
</feature>
<organism evidence="1">
    <name type="scientific">marine sediment metagenome</name>
    <dbReference type="NCBI Taxonomy" id="412755"/>
    <lineage>
        <taxon>unclassified sequences</taxon>
        <taxon>metagenomes</taxon>
        <taxon>ecological metagenomes</taxon>
    </lineage>
</organism>
<evidence type="ECO:0000313" key="1">
    <source>
        <dbReference type="EMBL" id="KKK85893.1"/>
    </source>
</evidence>
<sequence length="242" mass="25940">NTLDMYHVKYDFDGDLIPGDATSPGKFELKTNNSGTLINLADQVNGVARLSTIGSTANDYCNLSLPELNMQAQLSCTMAVRLNATSVADCKVEVGFGDLTTNVSCINNLANVTFTATDCAVWVWDTNDAGNPNAWQGVSAISGTASTTGKFEPSGLPATYPDTGVFQTLIVALFADSDTQHAKYILLDANGYKVVGAESAWTDAAITYNTQLVPWVGVTTRTTAVKTVDIDYIEVWQRRTVT</sequence>
<name>A0A0F8YWX3_9ZZZZ</name>
<comment type="caution">
    <text evidence="1">The sequence shown here is derived from an EMBL/GenBank/DDBJ whole genome shotgun (WGS) entry which is preliminary data.</text>
</comment>
<protein>
    <submittedName>
        <fullName evidence="1">Uncharacterized protein</fullName>
    </submittedName>
</protein>